<gene>
    <name evidence="3" type="ORF">NCGR_LOCUS51380</name>
</gene>
<keyword evidence="1" id="KW-0378">Hydrolase</keyword>
<keyword evidence="2" id="KW-0732">Signal</keyword>
<keyword evidence="4" id="KW-1185">Reference proteome</keyword>
<comment type="similarity">
    <text evidence="1">Belongs to the ribosome-inactivating protein family.</text>
</comment>
<evidence type="ECO:0000313" key="3">
    <source>
        <dbReference type="EMBL" id="CAD6268075.1"/>
    </source>
</evidence>
<protein>
    <recommendedName>
        <fullName evidence="1">rRNA N-glycosylase</fullName>
        <ecNumber evidence="1">3.2.2.22</ecNumber>
    </recommendedName>
</protein>
<dbReference type="InterPro" id="IPR001574">
    <property type="entry name" value="Ribosome_inactivat_prot"/>
</dbReference>
<feature type="signal peptide" evidence="2">
    <location>
        <begin position="1"/>
        <end position="22"/>
    </location>
</feature>
<dbReference type="PANTHER" id="PTHR33453">
    <property type="match status" value="1"/>
</dbReference>
<dbReference type="Proteomes" id="UP000604825">
    <property type="component" value="Unassembled WGS sequence"/>
</dbReference>
<comment type="caution">
    <text evidence="3">The sequence shown here is derived from an EMBL/GenBank/DDBJ whole genome shotgun (WGS) entry which is preliminary data.</text>
</comment>
<dbReference type="GO" id="GO:0030598">
    <property type="term" value="F:rRNA N-glycosylase activity"/>
    <property type="evidence" value="ECO:0007669"/>
    <property type="project" value="UniProtKB-EC"/>
</dbReference>
<dbReference type="GO" id="GO:0006952">
    <property type="term" value="P:defense response"/>
    <property type="evidence" value="ECO:0007669"/>
    <property type="project" value="UniProtKB-KW"/>
</dbReference>
<dbReference type="Gene3D" id="3.40.420.10">
    <property type="entry name" value="Ricin (A subunit), domain 1"/>
    <property type="match status" value="1"/>
</dbReference>
<evidence type="ECO:0000256" key="2">
    <source>
        <dbReference type="SAM" id="SignalP"/>
    </source>
</evidence>
<proteinExistence type="inferred from homology"/>
<comment type="catalytic activity">
    <reaction evidence="1">
        <text>Endohydrolysis of the N-glycosidic bond at one specific adenosine on the 28S rRNA.</text>
        <dbReference type="EC" id="3.2.2.22"/>
    </reaction>
</comment>
<evidence type="ECO:0000313" key="4">
    <source>
        <dbReference type="Proteomes" id="UP000604825"/>
    </source>
</evidence>
<keyword evidence="1" id="KW-0652">Protein synthesis inhibitor</keyword>
<dbReference type="GO" id="GO:0017148">
    <property type="term" value="P:negative regulation of translation"/>
    <property type="evidence" value="ECO:0007669"/>
    <property type="project" value="UniProtKB-KW"/>
</dbReference>
<sequence>MERPSLSMAIFLVVLIHGNHLALLPSNNIDQAQAAAAKAKRGGTPELIPINLVGRDGDKITLALQPHDLSLAGFANGSHHWYAFPGYEHVIRNGTTLPFGNSYRDLIGRLANLPSLPLGREPALRAIGAISACDDPASADDDTLGAVKRGLATLTVTRCEALRLAPVWETVSDGWESGDARLTEQHLWYIEHWDTISFEVIRAHKTGQWNGPFTELLRKNASIHSKEEALAVVSVVPIPPWLRFSWRTLAVPDQLSLTDLLAIDLEFLTAASQNNRLLT</sequence>
<dbReference type="InterPro" id="IPR036041">
    <property type="entry name" value="Ribosome-inact_prot_sf"/>
</dbReference>
<dbReference type="EC" id="3.2.2.22" evidence="1"/>
<keyword evidence="1" id="KW-0800">Toxin</keyword>
<reference evidence="3" key="1">
    <citation type="submission" date="2020-10" db="EMBL/GenBank/DDBJ databases">
        <authorList>
            <person name="Han B."/>
            <person name="Lu T."/>
            <person name="Zhao Q."/>
            <person name="Huang X."/>
            <person name="Zhao Y."/>
        </authorList>
    </citation>
    <scope>NUCLEOTIDE SEQUENCE</scope>
</reference>
<feature type="chain" id="PRO_5032789555" description="rRNA N-glycosylase" evidence="2">
    <location>
        <begin position="23"/>
        <end position="279"/>
    </location>
</feature>
<dbReference type="PANTHER" id="PTHR33453:SF3">
    <property type="entry name" value="RRNA N-GLYCOSYLASE"/>
    <property type="match status" value="1"/>
</dbReference>
<dbReference type="SUPFAM" id="SSF56371">
    <property type="entry name" value="Ribosome inactivating proteins (RIP)"/>
    <property type="match status" value="1"/>
</dbReference>
<evidence type="ECO:0000256" key="1">
    <source>
        <dbReference type="RuleBase" id="RU004915"/>
    </source>
</evidence>
<dbReference type="AlphaFoldDB" id="A0A811RDT7"/>
<keyword evidence="1" id="KW-0611">Plant defense</keyword>
<dbReference type="Pfam" id="PF00161">
    <property type="entry name" value="RIP"/>
    <property type="match status" value="1"/>
</dbReference>
<dbReference type="GO" id="GO:0090729">
    <property type="term" value="F:toxin activity"/>
    <property type="evidence" value="ECO:0007669"/>
    <property type="project" value="UniProtKB-KW"/>
</dbReference>
<dbReference type="OrthoDB" id="666942at2759"/>
<accession>A0A811RDT7</accession>
<organism evidence="3 4">
    <name type="scientific">Miscanthus lutarioriparius</name>
    <dbReference type="NCBI Taxonomy" id="422564"/>
    <lineage>
        <taxon>Eukaryota</taxon>
        <taxon>Viridiplantae</taxon>
        <taxon>Streptophyta</taxon>
        <taxon>Embryophyta</taxon>
        <taxon>Tracheophyta</taxon>
        <taxon>Spermatophyta</taxon>
        <taxon>Magnoliopsida</taxon>
        <taxon>Liliopsida</taxon>
        <taxon>Poales</taxon>
        <taxon>Poaceae</taxon>
        <taxon>PACMAD clade</taxon>
        <taxon>Panicoideae</taxon>
        <taxon>Andropogonodae</taxon>
        <taxon>Andropogoneae</taxon>
        <taxon>Saccharinae</taxon>
        <taxon>Miscanthus</taxon>
    </lineage>
</organism>
<name>A0A811RDT7_9POAL</name>
<dbReference type="EMBL" id="CAJGYO010000014">
    <property type="protein sequence ID" value="CAD6268075.1"/>
    <property type="molecule type" value="Genomic_DNA"/>
</dbReference>
<dbReference type="InterPro" id="IPR016138">
    <property type="entry name" value="Ribosome_inactivat_prot_sub1"/>
</dbReference>